<dbReference type="Proteomes" id="UP001141259">
    <property type="component" value="Unassembled WGS sequence"/>
</dbReference>
<dbReference type="RefSeq" id="WP_259629852.1">
    <property type="nucleotide sequence ID" value="NZ_JANYMP010000045.1"/>
</dbReference>
<evidence type="ECO:0000256" key="1">
    <source>
        <dbReference type="SAM" id="MobiDB-lite"/>
    </source>
</evidence>
<comment type="caution">
    <text evidence="2">The sequence shown here is derived from an EMBL/GenBank/DDBJ whole genome shotgun (WGS) entry which is preliminary data.</text>
</comment>
<accession>A0A9X2VYL4</accession>
<dbReference type="AlphaFoldDB" id="A0A9X2VYL4"/>
<feature type="region of interest" description="Disordered" evidence="1">
    <location>
        <begin position="1"/>
        <end position="23"/>
    </location>
</feature>
<evidence type="ECO:0000313" key="3">
    <source>
        <dbReference type="Proteomes" id="UP001141259"/>
    </source>
</evidence>
<keyword evidence="3" id="KW-1185">Reference proteome</keyword>
<gene>
    <name evidence="2" type="ORF">NZH93_46880</name>
</gene>
<organism evidence="2 3">
    <name type="scientific">Umezawaea endophytica</name>
    <dbReference type="NCBI Taxonomy" id="1654476"/>
    <lineage>
        <taxon>Bacteria</taxon>
        <taxon>Bacillati</taxon>
        <taxon>Actinomycetota</taxon>
        <taxon>Actinomycetes</taxon>
        <taxon>Pseudonocardiales</taxon>
        <taxon>Pseudonocardiaceae</taxon>
        <taxon>Umezawaea</taxon>
    </lineage>
</organism>
<evidence type="ECO:0000313" key="2">
    <source>
        <dbReference type="EMBL" id="MCS7484404.1"/>
    </source>
</evidence>
<reference evidence="2" key="1">
    <citation type="submission" date="2022-08" db="EMBL/GenBank/DDBJ databases">
        <authorList>
            <person name="Tistechok S."/>
            <person name="Samborskyy M."/>
            <person name="Roman I."/>
        </authorList>
    </citation>
    <scope>NUCLEOTIDE SEQUENCE</scope>
    <source>
        <strain evidence="2">DSM 103496</strain>
    </source>
</reference>
<dbReference type="EMBL" id="JANYMP010000045">
    <property type="protein sequence ID" value="MCS7484404.1"/>
    <property type="molecule type" value="Genomic_DNA"/>
</dbReference>
<name>A0A9X2VYL4_9PSEU</name>
<protein>
    <submittedName>
        <fullName evidence="2">Uncharacterized protein</fullName>
    </submittedName>
</protein>
<proteinExistence type="predicted"/>
<sequence length="127" mass="13864">MAEDLFGNDVPDTSVPAGQPRPVTNDMSAVMTVLGRAEDLFGYVLAGASRQVFRRCGGDRMRPIPRWEAAVVHQLIEVGQLTVGGTHFLRCGAVRGHANSVLMPKTTRLQLGRWRALKNPPSWNKAG</sequence>